<reference evidence="19" key="1">
    <citation type="submission" date="2025-08" db="UniProtKB">
        <authorList>
            <consortium name="RefSeq"/>
        </authorList>
    </citation>
    <scope>IDENTIFICATION</scope>
    <source>
        <tissue evidence="19">Blood</tissue>
    </source>
</reference>
<dbReference type="SUPFAM" id="SSF46689">
    <property type="entry name" value="Homeodomain-like"/>
    <property type="match status" value="1"/>
</dbReference>
<dbReference type="Pfam" id="PF00046">
    <property type="entry name" value="Homeodomain"/>
    <property type="match status" value="1"/>
</dbReference>
<dbReference type="InterPro" id="IPR006634">
    <property type="entry name" value="TLC-dom"/>
</dbReference>
<evidence type="ECO:0000256" key="12">
    <source>
        <dbReference type="PROSITE-ProRule" id="PRU00205"/>
    </source>
</evidence>
<comment type="pathway">
    <text evidence="3">Sphingolipid metabolism.</text>
</comment>
<evidence type="ECO:0000256" key="10">
    <source>
        <dbReference type="ARBA" id="ARBA00049036"/>
    </source>
</evidence>
<feature type="compositionally biased region" description="Polar residues" evidence="14">
    <location>
        <begin position="360"/>
        <end position="369"/>
    </location>
</feature>
<accession>A0ABM3Z414</accession>
<evidence type="ECO:0000256" key="6">
    <source>
        <dbReference type="ARBA" id="ARBA00022824"/>
    </source>
</evidence>
<dbReference type="InterPro" id="IPR016439">
    <property type="entry name" value="Lag1/Lac1-like"/>
</dbReference>
<dbReference type="PIRSF" id="PIRSF005225">
    <property type="entry name" value="LAG1_LAC1"/>
    <property type="match status" value="1"/>
</dbReference>
<feature type="transmembrane region" description="Helical" evidence="15">
    <location>
        <begin position="137"/>
        <end position="156"/>
    </location>
</feature>
<evidence type="ECO:0000256" key="11">
    <source>
        <dbReference type="PROSITE-ProRule" id="PRU00108"/>
    </source>
</evidence>
<dbReference type="Proteomes" id="UP001652622">
    <property type="component" value="Unplaced"/>
</dbReference>
<comment type="catalytic activity">
    <reaction evidence="10">
        <text>sphinganine + octadecanoyl-CoA = N-(octadecanoyl)-sphinganine + CoA + H(+)</text>
        <dbReference type="Rhea" id="RHEA:36547"/>
        <dbReference type="ChEBI" id="CHEBI:15378"/>
        <dbReference type="ChEBI" id="CHEBI:57287"/>
        <dbReference type="ChEBI" id="CHEBI:57394"/>
        <dbReference type="ChEBI" id="CHEBI:57817"/>
        <dbReference type="ChEBI" id="CHEBI:67033"/>
    </reaction>
    <physiologicalReaction direction="left-to-right" evidence="10">
        <dbReference type="Rhea" id="RHEA:36548"/>
    </physiologicalReaction>
</comment>
<dbReference type="PROSITE" id="PS50071">
    <property type="entry name" value="HOMEOBOX_2"/>
    <property type="match status" value="1"/>
</dbReference>
<dbReference type="InterPro" id="IPR001356">
    <property type="entry name" value="HD"/>
</dbReference>
<keyword evidence="8" id="KW-0443">Lipid metabolism</keyword>
<evidence type="ECO:0000259" key="17">
    <source>
        <dbReference type="PROSITE" id="PS50922"/>
    </source>
</evidence>
<keyword evidence="4" id="KW-0808">Transferase</keyword>
<evidence type="ECO:0000313" key="18">
    <source>
        <dbReference type="Proteomes" id="UP001652622"/>
    </source>
</evidence>
<feature type="domain" description="TLC" evidence="17">
    <location>
        <begin position="132"/>
        <end position="333"/>
    </location>
</feature>
<keyword evidence="18" id="KW-1185">Reference proteome</keyword>
<keyword evidence="7 15" id="KW-1133">Transmembrane helix</keyword>
<dbReference type="InterPro" id="IPR009057">
    <property type="entry name" value="Homeodomain-like_sf"/>
</dbReference>
<keyword evidence="11 13" id="KW-0371">Homeobox</keyword>
<evidence type="ECO:0000256" key="7">
    <source>
        <dbReference type="ARBA" id="ARBA00022989"/>
    </source>
</evidence>
<keyword evidence="6" id="KW-0256">Endoplasmic reticulum</keyword>
<evidence type="ECO:0000259" key="16">
    <source>
        <dbReference type="PROSITE" id="PS50071"/>
    </source>
</evidence>
<keyword evidence="5 12" id="KW-0812">Transmembrane</keyword>
<keyword evidence="11 13" id="KW-0539">Nucleus</keyword>
<feature type="transmembrane region" description="Helical" evidence="15">
    <location>
        <begin position="265"/>
        <end position="283"/>
    </location>
</feature>
<dbReference type="Gene3D" id="1.10.10.60">
    <property type="entry name" value="Homeodomain-like"/>
    <property type="match status" value="1"/>
</dbReference>
<dbReference type="Pfam" id="PF03798">
    <property type="entry name" value="TRAM_LAG1_CLN8"/>
    <property type="match status" value="1"/>
</dbReference>
<comment type="pathway">
    <text evidence="2">Lipid metabolism; sphingolipid metabolism.</text>
</comment>
<evidence type="ECO:0000256" key="9">
    <source>
        <dbReference type="ARBA" id="ARBA00023136"/>
    </source>
</evidence>
<feature type="DNA-binding region" description="Homeobox" evidence="11">
    <location>
        <begin position="87"/>
        <end position="130"/>
    </location>
</feature>
<feature type="region of interest" description="Disordered" evidence="14">
    <location>
        <begin position="341"/>
        <end position="375"/>
    </location>
</feature>
<feature type="transmembrane region" description="Helical" evidence="15">
    <location>
        <begin position="303"/>
        <end position="332"/>
    </location>
</feature>
<sequence>MEMAQLIQWLWKQEYWLPPGFTWEDMQETEDIRYPQPCHLLLCLPITLLLVTLQFFFERKIAIPLSKKLGLQEKVRRKPSPYPILEAFYKKWRKSPPKEEVSSLAKQCDLQPRQVERWFRYRLNQDRPSLTKKFCEVSWRAIYFIISVCAGWAILYNKPWFWDFRECWVGYPKQPLQLSIFSYFLIQLSFYWSLLIMLPFDVKQKDFHQQIVHHLVTIFLIGLSYCVNYIRIGLLMIFLTDCSHCLLEAAKMFNYLKWQKTCDTLFIAFSAVFLIIHLVIFPSKILHNTWYYFMELYPPFFGYYFFNTLLIVLQLLHVFWSYLIICMVYRFLIHGTVEKDVRSDPEDSEDKDGDELGQKSECQAPTSLPNLGGRGEGRNGCGNGVDRILIAPVIRPTAACSSVRV</sequence>
<protein>
    <submittedName>
        <fullName evidence="19">Ceramide synthase 2-like isoform X1</fullName>
    </submittedName>
</protein>
<proteinExistence type="predicted"/>
<name>A0ABM3Z414_PANGU</name>
<organism evidence="18 19">
    <name type="scientific">Pantherophis guttatus</name>
    <name type="common">Corn snake</name>
    <name type="synonym">Elaphe guttata</name>
    <dbReference type="NCBI Taxonomy" id="94885"/>
    <lineage>
        <taxon>Eukaryota</taxon>
        <taxon>Metazoa</taxon>
        <taxon>Chordata</taxon>
        <taxon>Craniata</taxon>
        <taxon>Vertebrata</taxon>
        <taxon>Euteleostomi</taxon>
        <taxon>Lepidosauria</taxon>
        <taxon>Squamata</taxon>
        <taxon>Bifurcata</taxon>
        <taxon>Unidentata</taxon>
        <taxon>Episquamata</taxon>
        <taxon>Toxicofera</taxon>
        <taxon>Serpentes</taxon>
        <taxon>Colubroidea</taxon>
        <taxon>Colubridae</taxon>
        <taxon>Colubrinae</taxon>
        <taxon>Pantherophis</taxon>
    </lineage>
</organism>
<dbReference type="PANTHER" id="PTHR12560:SF6">
    <property type="entry name" value="CERAMIDE SYNTHASE 4"/>
    <property type="match status" value="1"/>
</dbReference>
<evidence type="ECO:0000256" key="5">
    <source>
        <dbReference type="ARBA" id="ARBA00022692"/>
    </source>
</evidence>
<feature type="domain" description="Homeobox" evidence="16">
    <location>
        <begin position="85"/>
        <end position="129"/>
    </location>
</feature>
<evidence type="ECO:0000313" key="19">
    <source>
        <dbReference type="RefSeq" id="XP_060543097.1"/>
    </source>
</evidence>
<evidence type="ECO:0000256" key="1">
    <source>
        <dbReference type="ARBA" id="ARBA00004477"/>
    </source>
</evidence>
<feature type="transmembrane region" description="Helical" evidence="15">
    <location>
        <begin position="211"/>
        <end position="230"/>
    </location>
</feature>
<comment type="subcellular location">
    <subcellularLocation>
        <location evidence="1">Endoplasmic reticulum membrane</location>
        <topology evidence="1">Multi-pass membrane protein</topology>
    </subcellularLocation>
    <subcellularLocation>
        <location evidence="11 13">Nucleus</location>
    </subcellularLocation>
</comment>
<feature type="transmembrane region" description="Helical" evidence="15">
    <location>
        <begin position="176"/>
        <end position="199"/>
    </location>
</feature>
<keyword evidence="11 13" id="KW-0238">DNA-binding</keyword>
<evidence type="ECO:0000256" key="13">
    <source>
        <dbReference type="RuleBase" id="RU000682"/>
    </source>
</evidence>
<dbReference type="RefSeq" id="XP_060543097.1">
    <property type="nucleotide sequence ID" value="XM_060687114.1"/>
</dbReference>
<gene>
    <name evidence="19" type="primary">LOC117660300</name>
</gene>
<evidence type="ECO:0000256" key="4">
    <source>
        <dbReference type="ARBA" id="ARBA00022679"/>
    </source>
</evidence>
<dbReference type="SMART" id="SM00724">
    <property type="entry name" value="TLC"/>
    <property type="match status" value="1"/>
</dbReference>
<keyword evidence="9 12" id="KW-0472">Membrane</keyword>
<evidence type="ECO:0000256" key="3">
    <source>
        <dbReference type="ARBA" id="ARBA00004991"/>
    </source>
</evidence>
<evidence type="ECO:0000256" key="2">
    <source>
        <dbReference type="ARBA" id="ARBA00004760"/>
    </source>
</evidence>
<dbReference type="GeneID" id="117660300"/>
<dbReference type="PANTHER" id="PTHR12560">
    <property type="entry name" value="LONGEVITY ASSURANCE FACTOR 1 LAG1"/>
    <property type="match status" value="1"/>
</dbReference>
<evidence type="ECO:0000256" key="8">
    <source>
        <dbReference type="ARBA" id="ARBA00023098"/>
    </source>
</evidence>
<feature type="compositionally biased region" description="Acidic residues" evidence="14">
    <location>
        <begin position="346"/>
        <end position="355"/>
    </location>
</feature>
<dbReference type="CDD" id="cd00086">
    <property type="entry name" value="homeodomain"/>
    <property type="match status" value="1"/>
</dbReference>
<evidence type="ECO:0000256" key="15">
    <source>
        <dbReference type="SAM" id="Phobius"/>
    </source>
</evidence>
<evidence type="ECO:0000256" key="14">
    <source>
        <dbReference type="SAM" id="MobiDB-lite"/>
    </source>
</evidence>
<dbReference type="PROSITE" id="PS50922">
    <property type="entry name" value="TLC"/>
    <property type="match status" value="1"/>
</dbReference>